<reference evidence="1 2" key="1">
    <citation type="submission" date="2019-05" db="EMBL/GenBank/DDBJ databases">
        <authorList>
            <person name="Farhan Ul Haque M."/>
        </authorList>
    </citation>
    <scope>NUCLEOTIDE SEQUENCE [LARGE SCALE GENOMIC DNA]</scope>
    <source>
        <strain evidence="1">2</strain>
    </source>
</reference>
<proteinExistence type="predicted"/>
<comment type="caution">
    <text evidence="1">The sequence shown here is derived from an EMBL/GenBank/DDBJ whole genome shotgun (WGS) entry which is preliminary data.</text>
</comment>
<protein>
    <submittedName>
        <fullName evidence="1">Uncharacterized protein</fullName>
    </submittedName>
</protein>
<accession>A0A8B6MCU5</accession>
<sequence length="85" mass="8958">MPVTIRLLDPPLHEFLPQSDEEIAEVAASMGVPADTLKRRAAELHEFNPMLSIARACISAISGDSAGLLSGGDGALEACRSVRVD</sequence>
<dbReference type="Proteomes" id="UP000485880">
    <property type="component" value="Unassembled WGS sequence"/>
</dbReference>
<dbReference type="EMBL" id="CABFMQ020000115">
    <property type="protein sequence ID" value="VTZ51906.1"/>
    <property type="molecule type" value="Genomic_DNA"/>
</dbReference>
<name>A0A8B6MCU5_METTU</name>
<dbReference type="GO" id="GO:0003824">
    <property type="term" value="F:catalytic activity"/>
    <property type="evidence" value="ECO:0007669"/>
    <property type="project" value="InterPro"/>
</dbReference>
<evidence type="ECO:0000313" key="2">
    <source>
        <dbReference type="Proteomes" id="UP000485880"/>
    </source>
</evidence>
<dbReference type="Gene3D" id="3.20.20.60">
    <property type="entry name" value="Phosphoenolpyruvate-binding domains"/>
    <property type="match status" value="1"/>
</dbReference>
<keyword evidence="2" id="KW-1185">Reference proteome</keyword>
<dbReference type="InterPro" id="IPR015813">
    <property type="entry name" value="Pyrv/PenolPyrv_kinase-like_dom"/>
</dbReference>
<organism evidence="1 2">
    <name type="scientific">Methylocella tundrae</name>
    <dbReference type="NCBI Taxonomy" id="227605"/>
    <lineage>
        <taxon>Bacteria</taxon>
        <taxon>Pseudomonadati</taxon>
        <taxon>Pseudomonadota</taxon>
        <taxon>Alphaproteobacteria</taxon>
        <taxon>Hyphomicrobiales</taxon>
        <taxon>Beijerinckiaceae</taxon>
        <taxon>Methylocella</taxon>
    </lineage>
</organism>
<evidence type="ECO:0000313" key="1">
    <source>
        <dbReference type="EMBL" id="VTZ51906.1"/>
    </source>
</evidence>
<gene>
    <name evidence="1" type="ORF">MPC4_550004</name>
</gene>
<dbReference type="InterPro" id="IPR040442">
    <property type="entry name" value="Pyrv_kinase-like_dom_sf"/>
</dbReference>
<dbReference type="AlphaFoldDB" id="A0A8B6MCU5"/>
<dbReference type="SUPFAM" id="SSF51621">
    <property type="entry name" value="Phosphoenolpyruvate/pyruvate domain"/>
    <property type="match status" value="1"/>
</dbReference>